<dbReference type="GO" id="GO:0004519">
    <property type="term" value="F:endonuclease activity"/>
    <property type="evidence" value="ECO:0007669"/>
    <property type="project" value="UniProtKB-KW"/>
</dbReference>
<comment type="caution">
    <text evidence="8">The sequence shown here is derived from an EMBL/GenBank/DDBJ whole genome shotgun (WGS) entry which is preliminary data.</text>
</comment>
<dbReference type="EMBL" id="NCSJ02000023">
    <property type="protein sequence ID" value="RFU34235.1"/>
    <property type="molecule type" value="Genomic_DNA"/>
</dbReference>
<dbReference type="PANTHER" id="PTHR15503">
    <property type="entry name" value="LDOC1 RELATED"/>
    <property type="match status" value="1"/>
</dbReference>
<keyword evidence="6" id="KW-0695">RNA-directed DNA polymerase</keyword>
<dbReference type="Gene3D" id="3.10.10.10">
    <property type="entry name" value="HIV Type 1 Reverse Transcriptase, subunit A, domain 1"/>
    <property type="match status" value="1"/>
</dbReference>
<organism evidence="8 9">
    <name type="scientific">Scytalidium lignicola</name>
    <name type="common">Hyphomycete</name>
    <dbReference type="NCBI Taxonomy" id="5539"/>
    <lineage>
        <taxon>Eukaryota</taxon>
        <taxon>Fungi</taxon>
        <taxon>Dikarya</taxon>
        <taxon>Ascomycota</taxon>
        <taxon>Pezizomycotina</taxon>
        <taxon>Leotiomycetes</taxon>
        <taxon>Leotiomycetes incertae sedis</taxon>
        <taxon>Scytalidium</taxon>
    </lineage>
</organism>
<keyword evidence="4" id="KW-0255">Endonuclease</keyword>
<evidence type="ECO:0000256" key="2">
    <source>
        <dbReference type="ARBA" id="ARBA00022695"/>
    </source>
</evidence>
<accession>A0A3E2HLJ9</accession>
<dbReference type="AlphaFoldDB" id="A0A3E2HLJ9"/>
<sequence length="684" mass="78009">MRKDKGLLGTTITYVKPLNSRIIRAPSFKTWQGVLDGNLNYPDSEPPSRHKVSQGKTPTYSYELEFCMFLHDYADDLDKIVYRIEYLSSVLKSKWKHEERAETEDSTTWKGFKKTMLSTLGDENNQEMKVVDEYGRVMLCIGQPVEVFAQYLDILKEQMPSMTTTTYPGKCQSPGDVIASVSLDIILKRSYEKMRQDERLTMEDLLQVKDQEGRWRTELMLMDSGVRTNAVTMKLAQVCRWQDDGLPRLSLQTIDRSPLLIHGCYQVEIQGRDSHSETRSSTYRLVATNIAPLIKYSVVLGRPWLKATNPLIDWPTETWKYRPTEPQYEILSAEQFATMLNEEEDTPLFGAFFATAGPTLDMCAFDFQDVFDNKEVGKFREEDGPRHAIELQEGTTPSWKPIYPLAEKEMEVLREYIHDALEKGWIQRSTSPAGAPILFVPKKDGCLRLCVDYRGFNKITIKNRTSLPLISETLDLLGLAHPVAFYSKKLDTTQQAYETHDQELLAIILAFEQWRHYLAYTSSTVTVKTDHDNLKKFMDKEKLNGKQSDKVARDLLSTLRKKLRGIFLMATIDTARQHGKAKASESEKTEKLLRDKVLRSGQLLGFTQPWAVLDQARCLGADGMGDVVMMLNLVAKTGGCKHLVSRAYVGMITALETAYEPPSESMTSLIQNLQQEDAFVQGQR</sequence>
<evidence type="ECO:0000313" key="8">
    <source>
        <dbReference type="EMBL" id="RFU34235.1"/>
    </source>
</evidence>
<proteinExistence type="predicted"/>
<dbReference type="InterPro" id="IPR032567">
    <property type="entry name" value="RTL1-rel"/>
</dbReference>
<dbReference type="InterPro" id="IPR021109">
    <property type="entry name" value="Peptidase_aspartic_dom_sf"/>
</dbReference>
<evidence type="ECO:0000256" key="3">
    <source>
        <dbReference type="ARBA" id="ARBA00022722"/>
    </source>
</evidence>
<dbReference type="SUPFAM" id="SSF56672">
    <property type="entry name" value="DNA/RNA polymerases"/>
    <property type="match status" value="1"/>
</dbReference>
<evidence type="ECO:0000313" key="9">
    <source>
        <dbReference type="Proteomes" id="UP000258309"/>
    </source>
</evidence>
<dbReference type="GO" id="GO:0016787">
    <property type="term" value="F:hydrolase activity"/>
    <property type="evidence" value="ECO:0007669"/>
    <property type="project" value="UniProtKB-KW"/>
</dbReference>
<feature type="non-terminal residue" evidence="8">
    <location>
        <position position="684"/>
    </location>
</feature>
<name>A0A3E2HLJ9_SCYLI</name>
<dbReference type="Gene3D" id="3.10.20.370">
    <property type="match status" value="1"/>
</dbReference>
<evidence type="ECO:0000256" key="4">
    <source>
        <dbReference type="ARBA" id="ARBA00022759"/>
    </source>
</evidence>
<keyword evidence="5" id="KW-0378">Hydrolase</keyword>
<dbReference type="STRING" id="5539.A0A3E2HLJ9"/>
<evidence type="ECO:0000259" key="7">
    <source>
        <dbReference type="Pfam" id="PF17917"/>
    </source>
</evidence>
<dbReference type="Pfam" id="PF17917">
    <property type="entry name" value="RT_RNaseH"/>
    <property type="match status" value="1"/>
</dbReference>
<dbReference type="InterPro" id="IPR041373">
    <property type="entry name" value="RT_RNaseH"/>
</dbReference>
<dbReference type="PANTHER" id="PTHR15503:SF22">
    <property type="entry name" value="TRANSPOSON TY3-I GAG POLYPROTEIN"/>
    <property type="match status" value="1"/>
</dbReference>
<reference evidence="8 9" key="1">
    <citation type="submission" date="2018-05" db="EMBL/GenBank/DDBJ databases">
        <title>Draft genome sequence of Scytalidium lignicola DSM 105466, a ubiquitous saprotrophic fungus.</title>
        <authorList>
            <person name="Buettner E."/>
            <person name="Gebauer A.M."/>
            <person name="Hofrichter M."/>
            <person name="Liers C."/>
            <person name="Kellner H."/>
        </authorList>
    </citation>
    <scope>NUCLEOTIDE SEQUENCE [LARGE SCALE GENOMIC DNA]</scope>
    <source>
        <strain evidence="8 9">DSM 105466</strain>
    </source>
</reference>
<gene>
    <name evidence="8" type="ORF">B7463_g2100</name>
</gene>
<evidence type="ECO:0000256" key="6">
    <source>
        <dbReference type="ARBA" id="ARBA00022918"/>
    </source>
</evidence>
<feature type="non-terminal residue" evidence="8">
    <location>
        <position position="1"/>
    </location>
</feature>
<evidence type="ECO:0000256" key="5">
    <source>
        <dbReference type="ARBA" id="ARBA00022801"/>
    </source>
</evidence>
<dbReference type="GO" id="GO:0003964">
    <property type="term" value="F:RNA-directed DNA polymerase activity"/>
    <property type="evidence" value="ECO:0007669"/>
    <property type="project" value="UniProtKB-KW"/>
</dbReference>
<dbReference type="OrthoDB" id="3561867at2759"/>
<keyword evidence="9" id="KW-1185">Reference proteome</keyword>
<keyword evidence="1" id="KW-0808">Transferase</keyword>
<keyword evidence="2" id="KW-0548">Nucleotidyltransferase</keyword>
<evidence type="ECO:0000256" key="1">
    <source>
        <dbReference type="ARBA" id="ARBA00022679"/>
    </source>
</evidence>
<dbReference type="Proteomes" id="UP000258309">
    <property type="component" value="Unassembled WGS sequence"/>
</dbReference>
<protein>
    <recommendedName>
        <fullName evidence="7">Reverse transcriptase RNase H-like domain-containing protein</fullName>
    </recommendedName>
</protein>
<dbReference type="InterPro" id="IPR043502">
    <property type="entry name" value="DNA/RNA_pol_sf"/>
</dbReference>
<dbReference type="Gene3D" id="2.40.70.10">
    <property type="entry name" value="Acid Proteases"/>
    <property type="match status" value="1"/>
</dbReference>
<feature type="domain" description="Reverse transcriptase RNase H-like" evidence="7">
    <location>
        <begin position="480"/>
        <end position="547"/>
    </location>
</feature>
<keyword evidence="3" id="KW-0540">Nuclease</keyword>